<dbReference type="Proteomes" id="UP000006727">
    <property type="component" value="Chromosome 18"/>
</dbReference>
<reference evidence="1" key="3">
    <citation type="submission" date="2020-12" db="UniProtKB">
        <authorList>
            <consortium name="EnsemblPlants"/>
        </authorList>
    </citation>
    <scope>IDENTIFICATION</scope>
</reference>
<proteinExistence type="predicted"/>
<dbReference type="InParanoid" id="A0A7I4F8T1"/>
<dbReference type="Gramene" id="Pp3c18_10660V3.2">
    <property type="protein sequence ID" value="Pp3c18_10660V3.2"/>
    <property type="gene ID" value="Pp3c18_10660"/>
</dbReference>
<dbReference type="EMBL" id="ABEU02000018">
    <property type="status" value="NOT_ANNOTATED_CDS"/>
    <property type="molecule type" value="Genomic_DNA"/>
</dbReference>
<accession>A0A7I4F8T1</accession>
<reference evidence="1 2" key="1">
    <citation type="journal article" date="2008" name="Science">
        <title>The Physcomitrella genome reveals evolutionary insights into the conquest of land by plants.</title>
        <authorList>
            <person name="Rensing S."/>
            <person name="Lang D."/>
            <person name="Zimmer A."/>
            <person name="Terry A."/>
            <person name="Salamov A."/>
            <person name="Shapiro H."/>
            <person name="Nishiyama T."/>
            <person name="Perroud P.-F."/>
            <person name="Lindquist E."/>
            <person name="Kamisugi Y."/>
            <person name="Tanahashi T."/>
            <person name="Sakakibara K."/>
            <person name="Fujita T."/>
            <person name="Oishi K."/>
            <person name="Shin-I T."/>
            <person name="Kuroki Y."/>
            <person name="Toyoda A."/>
            <person name="Suzuki Y."/>
            <person name="Hashimoto A."/>
            <person name="Yamaguchi K."/>
            <person name="Sugano A."/>
            <person name="Kohara Y."/>
            <person name="Fujiyama A."/>
            <person name="Anterola A."/>
            <person name="Aoki S."/>
            <person name="Ashton N."/>
            <person name="Barbazuk W.B."/>
            <person name="Barker E."/>
            <person name="Bennetzen J."/>
            <person name="Bezanilla M."/>
            <person name="Blankenship R."/>
            <person name="Cho S.H."/>
            <person name="Dutcher S."/>
            <person name="Estelle M."/>
            <person name="Fawcett J.A."/>
            <person name="Gundlach H."/>
            <person name="Hanada K."/>
            <person name="Heyl A."/>
            <person name="Hicks K.A."/>
            <person name="Hugh J."/>
            <person name="Lohr M."/>
            <person name="Mayer K."/>
            <person name="Melkozernov A."/>
            <person name="Murata T."/>
            <person name="Nelson D."/>
            <person name="Pils B."/>
            <person name="Prigge M."/>
            <person name="Reiss B."/>
            <person name="Renner T."/>
            <person name="Rombauts S."/>
            <person name="Rushton P."/>
            <person name="Sanderfoot A."/>
            <person name="Schween G."/>
            <person name="Shiu S.-H."/>
            <person name="Stueber K."/>
            <person name="Theodoulou F.L."/>
            <person name="Tu H."/>
            <person name="Van de Peer Y."/>
            <person name="Verrier P.J."/>
            <person name="Waters E."/>
            <person name="Wood A."/>
            <person name="Yang L."/>
            <person name="Cove D."/>
            <person name="Cuming A."/>
            <person name="Hasebe M."/>
            <person name="Lucas S."/>
            <person name="Mishler D.B."/>
            <person name="Reski R."/>
            <person name="Grigoriev I."/>
            <person name="Quatrano R.S."/>
            <person name="Boore J.L."/>
        </authorList>
    </citation>
    <scope>NUCLEOTIDE SEQUENCE [LARGE SCALE GENOMIC DNA]</scope>
    <source>
        <strain evidence="1 2">cv. Gransden 2004</strain>
    </source>
</reference>
<evidence type="ECO:0000313" key="2">
    <source>
        <dbReference type="Proteomes" id="UP000006727"/>
    </source>
</evidence>
<dbReference type="AlphaFoldDB" id="A0A7I4F8T1"/>
<name>A0A7I4F8T1_PHYPA</name>
<sequence>MRNRRNKLRQFLVYKALLLIYVNVIQRGFGMHTEDYRNFPKPVIIFSQRYMDTTKDNSSELPVGKRQRYETLGHSLQGKLVLANDVDVIIYEFNNSCYSNSKVQQRLL</sequence>
<dbReference type="EnsemblPlants" id="Pp3c18_10660V3.2">
    <property type="protein sequence ID" value="Pp3c18_10660V3.2"/>
    <property type="gene ID" value="Pp3c18_10660"/>
</dbReference>
<keyword evidence="2" id="KW-1185">Reference proteome</keyword>
<protein>
    <submittedName>
        <fullName evidence="1">Uncharacterized protein</fullName>
    </submittedName>
</protein>
<evidence type="ECO:0000313" key="1">
    <source>
        <dbReference type="EnsemblPlants" id="Pp3c18_10660V3.2"/>
    </source>
</evidence>
<reference evidence="1 2" key="2">
    <citation type="journal article" date="2018" name="Plant J.">
        <title>The Physcomitrella patens chromosome-scale assembly reveals moss genome structure and evolution.</title>
        <authorList>
            <person name="Lang D."/>
            <person name="Ullrich K.K."/>
            <person name="Murat F."/>
            <person name="Fuchs J."/>
            <person name="Jenkins J."/>
            <person name="Haas F.B."/>
            <person name="Piednoel M."/>
            <person name="Gundlach H."/>
            <person name="Van Bel M."/>
            <person name="Meyberg R."/>
            <person name="Vives C."/>
            <person name="Morata J."/>
            <person name="Symeonidi A."/>
            <person name="Hiss M."/>
            <person name="Muchero W."/>
            <person name="Kamisugi Y."/>
            <person name="Saleh O."/>
            <person name="Blanc G."/>
            <person name="Decker E.L."/>
            <person name="van Gessel N."/>
            <person name="Grimwood J."/>
            <person name="Hayes R.D."/>
            <person name="Graham S.W."/>
            <person name="Gunter L.E."/>
            <person name="McDaniel S.F."/>
            <person name="Hoernstein S.N.W."/>
            <person name="Larsson A."/>
            <person name="Li F.W."/>
            <person name="Perroud P.F."/>
            <person name="Phillips J."/>
            <person name="Ranjan P."/>
            <person name="Rokshar D.S."/>
            <person name="Rothfels C.J."/>
            <person name="Schneider L."/>
            <person name="Shu S."/>
            <person name="Stevenson D.W."/>
            <person name="Thummler F."/>
            <person name="Tillich M."/>
            <person name="Villarreal Aguilar J.C."/>
            <person name="Widiez T."/>
            <person name="Wong G.K."/>
            <person name="Wymore A."/>
            <person name="Zhang Y."/>
            <person name="Zimmer A.D."/>
            <person name="Quatrano R.S."/>
            <person name="Mayer K.F.X."/>
            <person name="Goodstein D."/>
            <person name="Casacuberta J.M."/>
            <person name="Vandepoele K."/>
            <person name="Reski R."/>
            <person name="Cuming A.C."/>
            <person name="Tuskan G.A."/>
            <person name="Maumus F."/>
            <person name="Salse J."/>
            <person name="Schmutz J."/>
            <person name="Rensing S.A."/>
        </authorList>
    </citation>
    <scope>NUCLEOTIDE SEQUENCE [LARGE SCALE GENOMIC DNA]</scope>
    <source>
        <strain evidence="1 2">cv. Gransden 2004</strain>
    </source>
</reference>
<organism evidence="1 2">
    <name type="scientific">Physcomitrium patens</name>
    <name type="common">Spreading-leaved earth moss</name>
    <name type="synonym">Physcomitrella patens</name>
    <dbReference type="NCBI Taxonomy" id="3218"/>
    <lineage>
        <taxon>Eukaryota</taxon>
        <taxon>Viridiplantae</taxon>
        <taxon>Streptophyta</taxon>
        <taxon>Embryophyta</taxon>
        <taxon>Bryophyta</taxon>
        <taxon>Bryophytina</taxon>
        <taxon>Bryopsida</taxon>
        <taxon>Funariidae</taxon>
        <taxon>Funariales</taxon>
        <taxon>Funariaceae</taxon>
        <taxon>Physcomitrium</taxon>
    </lineage>
</organism>